<organism evidence="2 3">
    <name type="scientific">Paramecium primaurelia</name>
    <dbReference type="NCBI Taxonomy" id="5886"/>
    <lineage>
        <taxon>Eukaryota</taxon>
        <taxon>Sar</taxon>
        <taxon>Alveolata</taxon>
        <taxon>Ciliophora</taxon>
        <taxon>Intramacronucleata</taxon>
        <taxon>Oligohymenophorea</taxon>
        <taxon>Peniculida</taxon>
        <taxon>Parameciidae</taxon>
        <taxon>Paramecium</taxon>
    </lineage>
</organism>
<evidence type="ECO:0000313" key="2">
    <source>
        <dbReference type="EMBL" id="CAD8099000.1"/>
    </source>
</evidence>
<evidence type="ECO:0000256" key="1">
    <source>
        <dbReference type="SAM" id="MobiDB-lite"/>
    </source>
</evidence>
<dbReference type="EMBL" id="CAJJDM010000111">
    <property type="protein sequence ID" value="CAD8099000.1"/>
    <property type="molecule type" value="Genomic_DNA"/>
</dbReference>
<protein>
    <submittedName>
        <fullName evidence="2">Uncharacterized protein</fullName>
    </submittedName>
</protein>
<gene>
    <name evidence="2" type="ORF">PPRIM_AZ9-3.1.T1080118</name>
</gene>
<proteinExistence type="predicted"/>
<comment type="caution">
    <text evidence="2">The sequence shown here is derived from an EMBL/GenBank/DDBJ whole genome shotgun (WGS) entry which is preliminary data.</text>
</comment>
<evidence type="ECO:0000313" key="3">
    <source>
        <dbReference type="Proteomes" id="UP000688137"/>
    </source>
</evidence>
<dbReference type="AlphaFoldDB" id="A0A8S1P7G3"/>
<accession>A0A8S1P7G3</accession>
<sequence>MYPIQLSFQLSYYFQLNLIINAIKIDAKPNIKNGKQKPPISQRIEPATAPARQPNEEKNSIMAIF</sequence>
<dbReference type="Proteomes" id="UP000688137">
    <property type="component" value="Unassembled WGS sequence"/>
</dbReference>
<keyword evidence="3" id="KW-1185">Reference proteome</keyword>
<reference evidence="2" key="1">
    <citation type="submission" date="2021-01" db="EMBL/GenBank/DDBJ databases">
        <authorList>
            <consortium name="Genoscope - CEA"/>
            <person name="William W."/>
        </authorList>
    </citation>
    <scope>NUCLEOTIDE SEQUENCE</scope>
</reference>
<name>A0A8S1P7G3_PARPR</name>
<feature type="region of interest" description="Disordered" evidence="1">
    <location>
        <begin position="31"/>
        <end position="65"/>
    </location>
</feature>